<proteinExistence type="predicted"/>
<dbReference type="Pfam" id="PF00196">
    <property type="entry name" value="GerE"/>
    <property type="match status" value="1"/>
</dbReference>
<protein>
    <submittedName>
        <fullName evidence="4">DNA-binding CsgD family transcriptional regulator</fullName>
    </submittedName>
</protein>
<keyword evidence="1 4" id="KW-0238">DNA-binding</keyword>
<sequence length="526" mass="55305">MPWDLSVTIREMQAITDSPIDPRVAQRVMLFADGDTEILRAASLALTPAQLRGGAALPDPLAGAGTRHGETCDALSTAERRLLLLTGLSITQRTSDLLDAAAVDIDVLLFGGLRELLRVEDGQVRIRDERVRSRILLDTDETERREAHAALARASQRRGARGSAAWHRANASGTDAELGAALVAFASARLAQGDAASARTIARFAAETSGGHLAVQAWATAGLAAFWNGEMEDAEEWLGRVQLPADSPLGASVDAALEVRRALEQGPAGTIFSHGEATPIFRAMTTAARGPADREAMAQLGAISDAIYQEPLLADSLQARLFLSASTGVGDRGGLTAHAEAHVVMMQVGFQSQAGDRRGAARLLCGAVRRLPLAHPAAGVISSFVRILAPEGPGLDETIAGAYESIRPHGSMRYNGDGASLGHGADIGSRASAAAGLHRSASQDASDPLSSEPLSARQRQVMTLLSGGLTNREIADKLGLSHRTVEVHVGHILRKHRVTSRASLLSLISGRTRPEVGEDPPPPAVD</sequence>
<feature type="compositionally biased region" description="Polar residues" evidence="2">
    <location>
        <begin position="440"/>
        <end position="454"/>
    </location>
</feature>
<dbReference type="PANTHER" id="PTHR43214:SF44">
    <property type="entry name" value="TWO-COMPONENT RESPONSE REGULATOR"/>
    <property type="match status" value="1"/>
</dbReference>
<organism evidence="4 5">
    <name type="scientific">Microbacterium resistens</name>
    <dbReference type="NCBI Taxonomy" id="156977"/>
    <lineage>
        <taxon>Bacteria</taxon>
        <taxon>Bacillati</taxon>
        <taxon>Actinomycetota</taxon>
        <taxon>Actinomycetes</taxon>
        <taxon>Micrococcales</taxon>
        <taxon>Microbacteriaceae</taxon>
        <taxon>Microbacterium</taxon>
    </lineage>
</organism>
<dbReference type="CDD" id="cd06170">
    <property type="entry name" value="LuxR_C_like"/>
    <property type="match status" value="1"/>
</dbReference>
<evidence type="ECO:0000256" key="2">
    <source>
        <dbReference type="SAM" id="MobiDB-lite"/>
    </source>
</evidence>
<dbReference type="InterPro" id="IPR000792">
    <property type="entry name" value="Tscrpt_reg_LuxR_C"/>
</dbReference>
<dbReference type="SMART" id="SM00421">
    <property type="entry name" value="HTH_LUXR"/>
    <property type="match status" value="1"/>
</dbReference>
<evidence type="ECO:0000313" key="4">
    <source>
        <dbReference type="EMBL" id="MDR6867978.1"/>
    </source>
</evidence>
<keyword evidence="5" id="KW-1185">Reference proteome</keyword>
<evidence type="ECO:0000259" key="3">
    <source>
        <dbReference type="PROSITE" id="PS50043"/>
    </source>
</evidence>
<dbReference type="PRINTS" id="PR00038">
    <property type="entry name" value="HTHLUXR"/>
</dbReference>
<dbReference type="GO" id="GO:0003677">
    <property type="term" value="F:DNA binding"/>
    <property type="evidence" value="ECO:0007669"/>
    <property type="project" value="UniProtKB-KW"/>
</dbReference>
<accession>A0ABU1SFB9</accession>
<dbReference type="Proteomes" id="UP001259347">
    <property type="component" value="Unassembled WGS sequence"/>
</dbReference>
<dbReference type="InterPro" id="IPR039420">
    <property type="entry name" value="WalR-like"/>
</dbReference>
<comment type="caution">
    <text evidence="4">The sequence shown here is derived from an EMBL/GenBank/DDBJ whole genome shotgun (WGS) entry which is preliminary data.</text>
</comment>
<dbReference type="EMBL" id="JAVDUM010000011">
    <property type="protein sequence ID" value="MDR6867978.1"/>
    <property type="molecule type" value="Genomic_DNA"/>
</dbReference>
<dbReference type="InterPro" id="IPR016032">
    <property type="entry name" value="Sig_transdc_resp-reg_C-effctor"/>
</dbReference>
<dbReference type="RefSeq" id="WP_310021336.1">
    <property type="nucleotide sequence ID" value="NZ_JAVDUM010000011.1"/>
</dbReference>
<feature type="region of interest" description="Disordered" evidence="2">
    <location>
        <begin position="432"/>
        <end position="454"/>
    </location>
</feature>
<evidence type="ECO:0000256" key="1">
    <source>
        <dbReference type="ARBA" id="ARBA00023125"/>
    </source>
</evidence>
<dbReference type="SUPFAM" id="SSF46894">
    <property type="entry name" value="C-terminal effector domain of the bipartite response regulators"/>
    <property type="match status" value="1"/>
</dbReference>
<dbReference type="PANTHER" id="PTHR43214">
    <property type="entry name" value="TWO-COMPONENT RESPONSE REGULATOR"/>
    <property type="match status" value="1"/>
</dbReference>
<gene>
    <name evidence="4" type="ORF">J2Y69_002586</name>
</gene>
<evidence type="ECO:0000313" key="5">
    <source>
        <dbReference type="Proteomes" id="UP001259347"/>
    </source>
</evidence>
<dbReference type="PROSITE" id="PS50043">
    <property type="entry name" value="HTH_LUXR_2"/>
    <property type="match status" value="1"/>
</dbReference>
<dbReference type="InterPro" id="IPR036388">
    <property type="entry name" value="WH-like_DNA-bd_sf"/>
</dbReference>
<dbReference type="PROSITE" id="PS00622">
    <property type="entry name" value="HTH_LUXR_1"/>
    <property type="match status" value="1"/>
</dbReference>
<reference evidence="4 5" key="1">
    <citation type="submission" date="2023-07" db="EMBL/GenBank/DDBJ databases">
        <title>Sorghum-associated microbial communities from plants grown in Nebraska, USA.</title>
        <authorList>
            <person name="Schachtman D."/>
        </authorList>
    </citation>
    <scope>NUCLEOTIDE SEQUENCE [LARGE SCALE GENOMIC DNA]</scope>
    <source>
        <strain evidence="4 5">2980</strain>
    </source>
</reference>
<name>A0ABU1SFB9_9MICO</name>
<dbReference type="Gene3D" id="1.10.10.10">
    <property type="entry name" value="Winged helix-like DNA-binding domain superfamily/Winged helix DNA-binding domain"/>
    <property type="match status" value="1"/>
</dbReference>
<feature type="domain" description="HTH luxR-type" evidence="3">
    <location>
        <begin position="447"/>
        <end position="512"/>
    </location>
</feature>